<dbReference type="EMBL" id="JBAMMX010000026">
    <property type="protein sequence ID" value="KAK6914413.1"/>
    <property type="molecule type" value="Genomic_DNA"/>
</dbReference>
<feature type="compositionally biased region" description="Polar residues" evidence="5">
    <location>
        <begin position="582"/>
        <end position="599"/>
    </location>
</feature>
<dbReference type="GO" id="GO:0030276">
    <property type="term" value="F:clathrin binding"/>
    <property type="evidence" value="ECO:0007669"/>
    <property type="project" value="TreeGrafter"/>
</dbReference>
<comment type="caution">
    <text evidence="7">The sequence shown here is derived from an EMBL/GenBank/DDBJ whole genome shotgun (WGS) entry which is preliminary data.</text>
</comment>
<dbReference type="PANTHER" id="PTHR12276">
    <property type="entry name" value="EPSIN/ENT-RELATED"/>
    <property type="match status" value="1"/>
</dbReference>
<keyword evidence="8" id="KW-1185">Reference proteome</keyword>
<feature type="compositionally biased region" description="Polar residues" evidence="5">
    <location>
        <begin position="402"/>
        <end position="411"/>
    </location>
</feature>
<feature type="region of interest" description="Disordered" evidence="5">
    <location>
        <begin position="751"/>
        <end position="780"/>
    </location>
</feature>
<feature type="compositionally biased region" description="Basic and acidic residues" evidence="5">
    <location>
        <begin position="187"/>
        <end position="210"/>
    </location>
</feature>
<feature type="region of interest" description="Disordered" evidence="5">
    <location>
        <begin position="561"/>
        <end position="676"/>
    </location>
</feature>
<organism evidence="7 8">
    <name type="scientific">Dillenia turbinata</name>
    <dbReference type="NCBI Taxonomy" id="194707"/>
    <lineage>
        <taxon>Eukaryota</taxon>
        <taxon>Viridiplantae</taxon>
        <taxon>Streptophyta</taxon>
        <taxon>Embryophyta</taxon>
        <taxon>Tracheophyta</taxon>
        <taxon>Spermatophyta</taxon>
        <taxon>Magnoliopsida</taxon>
        <taxon>eudicotyledons</taxon>
        <taxon>Gunneridae</taxon>
        <taxon>Pentapetalae</taxon>
        <taxon>Dilleniales</taxon>
        <taxon>Dilleniaceae</taxon>
        <taxon>Dillenia</taxon>
    </lineage>
</organism>
<feature type="non-terminal residue" evidence="7">
    <location>
        <position position="945"/>
    </location>
</feature>
<dbReference type="GO" id="GO:0005886">
    <property type="term" value="C:plasma membrane"/>
    <property type="evidence" value="ECO:0007669"/>
    <property type="project" value="TreeGrafter"/>
</dbReference>
<feature type="compositionally biased region" description="Basic and acidic residues" evidence="5">
    <location>
        <begin position="149"/>
        <end position="173"/>
    </location>
</feature>
<feature type="domain" description="ENTH" evidence="6">
    <location>
        <begin position="18"/>
        <end position="155"/>
    </location>
</feature>
<dbReference type="Proteomes" id="UP001370490">
    <property type="component" value="Unassembled WGS sequence"/>
</dbReference>
<keyword evidence="4" id="KW-0968">Cytoplasmic vesicle</keyword>
<dbReference type="AlphaFoldDB" id="A0AAN8UQA9"/>
<dbReference type="CDD" id="cd03571">
    <property type="entry name" value="ENTH"/>
    <property type="match status" value="1"/>
</dbReference>
<evidence type="ECO:0000256" key="2">
    <source>
        <dbReference type="ARBA" id="ARBA00004555"/>
    </source>
</evidence>
<feature type="compositionally biased region" description="Basic and acidic residues" evidence="5">
    <location>
        <begin position="249"/>
        <end position="266"/>
    </location>
</feature>
<evidence type="ECO:0000313" key="8">
    <source>
        <dbReference type="Proteomes" id="UP001370490"/>
    </source>
</evidence>
<feature type="compositionally biased region" description="Basic and acidic residues" evidence="5">
    <location>
        <begin position="226"/>
        <end position="237"/>
    </location>
</feature>
<feature type="region of interest" description="Disordered" evidence="5">
    <location>
        <begin position="402"/>
        <end position="423"/>
    </location>
</feature>
<keyword evidence="3" id="KW-0333">Golgi apparatus</keyword>
<dbReference type="GO" id="GO:0005543">
    <property type="term" value="F:phospholipid binding"/>
    <property type="evidence" value="ECO:0007669"/>
    <property type="project" value="TreeGrafter"/>
</dbReference>
<evidence type="ECO:0000256" key="1">
    <source>
        <dbReference type="ARBA" id="ARBA00004132"/>
    </source>
</evidence>
<protein>
    <submittedName>
        <fullName evidence="7">ENTH domain</fullName>
    </submittedName>
</protein>
<feature type="compositionally biased region" description="Polar residues" evidence="5">
    <location>
        <begin position="751"/>
        <end position="772"/>
    </location>
</feature>
<dbReference type="Pfam" id="PF01417">
    <property type="entry name" value="ENTH"/>
    <property type="match status" value="1"/>
</dbReference>
<evidence type="ECO:0000256" key="4">
    <source>
        <dbReference type="ARBA" id="ARBA00023329"/>
    </source>
</evidence>
<comment type="subcellular location">
    <subcellularLocation>
        <location evidence="1">Cytoplasmic vesicle</location>
        <location evidence="1">Clathrin-coated vesicle</location>
    </subcellularLocation>
    <subcellularLocation>
        <location evidence="2">Golgi apparatus</location>
    </subcellularLocation>
</comment>
<sequence>MKKAFDQTVRDIKREVNKKVLKVPGIEQKVLDATSNEPWGPHGSHLADIAQATRNYHEYQMIMAVIWKRVNDTGKNWRHVYKTLSDFQYIDSSGRDQGSNVRRKSQSLVVLVNDKERIQEVRQKAAANRDKFRTASTAGGMCRPGGYGERYDDDRYGGRDEDRYGYGGEREGGYQDDDQYSRNGDYYGRDRDRYSDDRYGRESYRDDDNGGRSQSVDEYQYGPRSRSVDRDRDRSNFEDEDRYSSRGSAKGDDHSQEGRHLDRKFSEQNLGAPPSYEEAVSDARSPAHDERNEENAAASAPKASSPPVSSSPGQPTAAPVDSSSPINSGSPTNQEADGFDEFDPRAAAPAAAPASSNSEVDLLGSLSESFSANALALMPVTSATATSKADTANSDLGPSFAASASTANNQPFDDPFGDAPFKALPSTEDISAQAWNSSAVALQPGNQPFEPQQSAASRLETVSSFNYSNTFPGITYNGPTSSTPQVTSTDPQFLPQDLSTQNQDADILADILPPGPSASMTLHQGFPTSQLSFSATSGQHAQASASVPGASPFMATQPGFLAAGGQPTHPSANAPGPLSFMAPQSNFPASGGQPTQPSANIPGPSPFMASNSAFPVQGSQPIQPSANVPGPSPFMASHPTFLAQSVQPDQPSPSVPGPSPFMASPQSFVAQGGQPTQSNVNLPGSFLQQSPVPSHMALQAPSGTIAHNHVGGFLPQSGPAGPVPSQIPHHTSIIQAPQHNMNSTGNFLKQTAPSPVSQLNSLPTTASPSMASQPPKDKFETKSTVWADTLSRGLVNLNISGPKINPLADIGIDFESINRKEKRMEKPTTTVVTSTITMGKAMGTGSGIGRAGASALRAPPNPMMGAGLNTRGMPGVGMNMGGYGVMNQQMGGGLPMNPNIGVNMQMAMNVSSGQVPMQTPAGLPPGGNMPVGYNPMMGGGYNPHQ</sequence>
<dbReference type="GO" id="GO:0006897">
    <property type="term" value="P:endocytosis"/>
    <property type="evidence" value="ECO:0007669"/>
    <property type="project" value="TreeGrafter"/>
</dbReference>
<feature type="compositionally biased region" description="Pro residues" evidence="5">
    <location>
        <begin position="650"/>
        <end position="659"/>
    </location>
</feature>
<name>A0AAN8UQA9_9MAGN</name>
<feature type="compositionally biased region" description="Basic and acidic residues" evidence="5">
    <location>
        <begin position="122"/>
        <end position="133"/>
    </location>
</feature>
<feature type="compositionally biased region" description="Polar residues" evidence="5">
    <location>
        <begin position="664"/>
        <end position="676"/>
    </location>
</feature>
<evidence type="ECO:0000259" key="6">
    <source>
        <dbReference type="PROSITE" id="PS50942"/>
    </source>
</evidence>
<feature type="region of interest" description="Disordered" evidence="5">
    <location>
        <begin position="122"/>
        <end position="359"/>
    </location>
</feature>
<dbReference type="GO" id="GO:0030125">
    <property type="term" value="C:clathrin vesicle coat"/>
    <property type="evidence" value="ECO:0007669"/>
    <property type="project" value="TreeGrafter"/>
</dbReference>
<reference evidence="7 8" key="1">
    <citation type="submission" date="2023-12" db="EMBL/GenBank/DDBJ databases">
        <title>A high-quality genome assembly for Dillenia turbinata (Dilleniales).</title>
        <authorList>
            <person name="Chanderbali A."/>
        </authorList>
    </citation>
    <scope>NUCLEOTIDE SEQUENCE [LARGE SCALE GENOMIC DNA]</scope>
    <source>
        <strain evidence="7">LSX21</strain>
        <tissue evidence="7">Leaf</tissue>
    </source>
</reference>
<dbReference type="SMART" id="SM00273">
    <property type="entry name" value="ENTH"/>
    <property type="match status" value="1"/>
</dbReference>
<dbReference type="GO" id="GO:0005768">
    <property type="term" value="C:endosome"/>
    <property type="evidence" value="ECO:0007669"/>
    <property type="project" value="TreeGrafter"/>
</dbReference>
<dbReference type="PANTHER" id="PTHR12276:SF91">
    <property type="entry name" value="CLATHRIN INTERACTOR EPSIN 2-RELATED"/>
    <property type="match status" value="1"/>
</dbReference>
<dbReference type="InterPro" id="IPR008942">
    <property type="entry name" value="ENTH_VHS"/>
</dbReference>
<evidence type="ECO:0000313" key="7">
    <source>
        <dbReference type="EMBL" id="KAK6914413.1"/>
    </source>
</evidence>
<feature type="compositionally biased region" description="Basic and acidic residues" evidence="5">
    <location>
        <begin position="285"/>
        <end position="294"/>
    </location>
</feature>
<dbReference type="GO" id="GO:0005794">
    <property type="term" value="C:Golgi apparatus"/>
    <property type="evidence" value="ECO:0007669"/>
    <property type="project" value="UniProtKB-SubCell"/>
</dbReference>
<feature type="compositionally biased region" description="Polar residues" evidence="5">
    <location>
        <begin position="608"/>
        <end position="626"/>
    </location>
</feature>
<dbReference type="PROSITE" id="PS50942">
    <property type="entry name" value="ENTH"/>
    <property type="match status" value="1"/>
</dbReference>
<proteinExistence type="predicted"/>
<evidence type="ECO:0000256" key="5">
    <source>
        <dbReference type="SAM" id="MobiDB-lite"/>
    </source>
</evidence>
<feature type="compositionally biased region" description="Low complexity" evidence="5">
    <location>
        <begin position="296"/>
        <end position="312"/>
    </location>
</feature>
<accession>A0AAN8UQA9</accession>
<feature type="compositionally biased region" description="Polar residues" evidence="5">
    <location>
        <begin position="321"/>
        <end position="335"/>
    </location>
</feature>
<dbReference type="InterPro" id="IPR013809">
    <property type="entry name" value="ENTH"/>
</dbReference>
<evidence type="ECO:0000256" key="3">
    <source>
        <dbReference type="ARBA" id="ARBA00023034"/>
    </source>
</evidence>
<gene>
    <name evidence="7" type="ORF">RJ641_021734</name>
</gene>
<dbReference type="Gene3D" id="1.25.40.90">
    <property type="match status" value="2"/>
</dbReference>
<dbReference type="SUPFAM" id="SSF48464">
    <property type="entry name" value="ENTH/VHS domain"/>
    <property type="match status" value="1"/>
</dbReference>